<keyword evidence="3" id="KW-0508">mRNA splicing</keyword>
<feature type="domain" description="SURP motif" evidence="6">
    <location>
        <begin position="1007"/>
        <end position="1050"/>
    </location>
</feature>
<organism evidence="8 9">
    <name type="scientific">Pelobates cultripes</name>
    <name type="common">Western spadefoot toad</name>
    <dbReference type="NCBI Taxonomy" id="61616"/>
    <lineage>
        <taxon>Eukaryota</taxon>
        <taxon>Metazoa</taxon>
        <taxon>Chordata</taxon>
        <taxon>Craniata</taxon>
        <taxon>Vertebrata</taxon>
        <taxon>Euteleostomi</taxon>
        <taxon>Amphibia</taxon>
        <taxon>Batrachia</taxon>
        <taxon>Anura</taxon>
        <taxon>Pelobatoidea</taxon>
        <taxon>Pelobatidae</taxon>
        <taxon>Pelobates</taxon>
    </lineage>
</organism>
<proteinExistence type="predicted"/>
<dbReference type="InterPro" id="IPR000467">
    <property type="entry name" value="G_patch_dom"/>
</dbReference>
<dbReference type="PANTHER" id="PTHR23340">
    <property type="entry name" value="ARGININE/SERINE RICH SPLICING FACTOR SF4/14"/>
    <property type="match status" value="1"/>
</dbReference>
<dbReference type="Gene3D" id="1.10.10.790">
    <property type="entry name" value="Surp module"/>
    <property type="match status" value="2"/>
</dbReference>
<dbReference type="SMART" id="SM00443">
    <property type="entry name" value="G_patch"/>
    <property type="match status" value="1"/>
</dbReference>
<dbReference type="SUPFAM" id="SSF109905">
    <property type="entry name" value="Surp module (SWAP domain)"/>
    <property type="match status" value="2"/>
</dbReference>
<feature type="compositionally biased region" description="Low complexity" evidence="5">
    <location>
        <begin position="707"/>
        <end position="977"/>
    </location>
</feature>
<feature type="region of interest" description="Disordered" evidence="5">
    <location>
        <begin position="1210"/>
        <end position="1248"/>
    </location>
</feature>
<feature type="compositionally biased region" description="Polar residues" evidence="5">
    <location>
        <begin position="1110"/>
        <end position="1123"/>
    </location>
</feature>
<accession>A0AAD1W616</accession>
<dbReference type="Proteomes" id="UP001295444">
    <property type="component" value="Chromosome 05"/>
</dbReference>
<sequence>MALEKKKEQFLGPNLESPKKMASQRITRDTFDAVVQEKMKRYRISLDQAISETIQEFQLEGPSNISRIPMESFDSLYRDSERYRDLPRDTLTRNWDLEKRREDLARQTLQLREYGREPSPTRFGDSFLDRLRSEDVLLKERLLQEELHATNRRINELDPLRARERDLLVSRELDFSNRRWELERNALRSSEYSMARPGVFRDFRSPPQADRFGQRASSLQSEYRSAGVRGKMPIKQVLGGKIQRGGGARVQVGRPVQSGKAGQFEKIGESSSKQPESEAAEKAAAEGKDDQSPSAKYSLQLIRWSKFNSLVSDVDLVRQHKALFKVKTEACKMIVECFKCPMTAHHLESCFSVVKLLNHPALKNLRIDNDLLDLLMKKQAVKNKNDFFEIIKPFDKEMMTVQQRLLRSVTPLLMACNTFELKHSILTDQRQLMGALKSTVFLCRKSMVLIGQTFASITIARQKNVLEALGLSEMEAKPSEYPNMKDSFLFGKEFLDKMKDWLKKSGNRFKLKSRVQYEEKADHDEEESKVAVETKVKEEADPAVVAQIDQLLEYASKGKQSDGEKPAFWFLFDKESSEYIYYRHKLAEFQKSTGQISVSNVQTKKPRKSPEELACESVRAMLYARKAHAIKRKTFKCLAYSRRQKIRNLRKVKTRSTKKVLVKSEPMEVSCASKELDKKPLEGKPSTTSSDTSASTKSSAQITSEVSTPTSEPAKSSAPATTPASTAAKVSATTAAKASAPATAKASAPATAKASAPATAKASAPTTTAAKASAPATTAAKASAPATTAAKASAPATTAAKAPAKASAPASTPAKASAPASAPASAKAPASTPAKASAPASTPAKAPASTPAKASAPASAKAPASTPAKASAAASTPAKASAAASAKAPASTLAKVSAPASAKASVSASTPAKASASTSTPAKASAPASTSIKTSAPTPAKSSAPASKAPASTPAKTSATTRSATKSATPAKTSAKTTESEPQETNVKDEASSESLDLDVDEKTMDTAVKLAQFVVQMGPELEQFSMENSVNNPEFWFLREKDSPAYKFYKQKVEEFKQAEEDASEEEEEDDMLEDDSELENIRADDDLLLEDSEDPNMDADCEAAEAPNSDSSQVAAFSQMPTPARPQMPRKRVSKLKVGMLPPKRVCLVEEPKVHDPVRIEYDRPRGRGYNRRKKPADLEFANKKLTQQNVGFKMLSKMGWKEGQGLGSSGAGIKNPVKVGSVSAGEGLGVENKDKEGEPQGDNFDVFRQRMMQMYRQKMVK</sequence>
<feature type="domain" description="G-patch" evidence="7">
    <location>
        <begin position="1190"/>
        <end position="1236"/>
    </location>
</feature>
<dbReference type="PANTHER" id="PTHR23340:SF2">
    <property type="entry name" value="SURP AND G-PATCH DOMAIN-CONTAINING PROTEIN 2"/>
    <property type="match status" value="1"/>
</dbReference>
<dbReference type="SMART" id="SM00648">
    <property type="entry name" value="SWAP"/>
    <property type="match status" value="2"/>
</dbReference>
<dbReference type="InterPro" id="IPR000061">
    <property type="entry name" value="Surp"/>
</dbReference>
<dbReference type="EMBL" id="OW240916">
    <property type="protein sequence ID" value="CAH2293416.1"/>
    <property type="molecule type" value="Genomic_DNA"/>
</dbReference>
<comment type="subcellular location">
    <subcellularLocation>
        <location evidence="1">Nucleus</location>
    </subcellularLocation>
</comment>
<feature type="compositionally biased region" description="Acidic residues" evidence="5">
    <location>
        <begin position="1088"/>
        <end position="1105"/>
    </location>
</feature>
<evidence type="ECO:0000313" key="8">
    <source>
        <dbReference type="EMBL" id="CAH2293416.1"/>
    </source>
</evidence>
<dbReference type="InterPro" id="IPR040169">
    <property type="entry name" value="SUGP1/2"/>
</dbReference>
<feature type="compositionally biased region" description="Low complexity" evidence="5">
    <location>
        <begin position="686"/>
        <end position="699"/>
    </location>
</feature>
<feature type="region of interest" description="Disordered" evidence="5">
    <location>
        <begin position="1058"/>
        <end position="1134"/>
    </location>
</feature>
<reference evidence="8" key="1">
    <citation type="submission" date="2022-03" db="EMBL/GenBank/DDBJ databases">
        <authorList>
            <person name="Alioto T."/>
            <person name="Alioto T."/>
            <person name="Gomez Garrido J."/>
        </authorList>
    </citation>
    <scope>NUCLEOTIDE SEQUENCE</scope>
</reference>
<keyword evidence="9" id="KW-1185">Reference proteome</keyword>
<dbReference type="AlphaFoldDB" id="A0AAD1W616"/>
<feature type="compositionally biased region" description="Acidic residues" evidence="5">
    <location>
        <begin position="1062"/>
        <end position="1080"/>
    </location>
</feature>
<evidence type="ECO:0000256" key="2">
    <source>
        <dbReference type="ARBA" id="ARBA00022664"/>
    </source>
</evidence>
<dbReference type="GO" id="GO:0008380">
    <property type="term" value="P:RNA splicing"/>
    <property type="evidence" value="ECO:0007669"/>
    <property type="project" value="UniProtKB-KW"/>
</dbReference>
<dbReference type="PROSITE" id="PS50128">
    <property type="entry name" value="SURP"/>
    <property type="match status" value="1"/>
</dbReference>
<dbReference type="GO" id="GO:0005654">
    <property type="term" value="C:nucleoplasm"/>
    <property type="evidence" value="ECO:0007669"/>
    <property type="project" value="TreeGrafter"/>
</dbReference>
<dbReference type="PROSITE" id="PS50174">
    <property type="entry name" value="G_PATCH"/>
    <property type="match status" value="1"/>
</dbReference>
<protein>
    <submittedName>
        <fullName evidence="8">SURP and G-patch domain-containing 2</fullName>
    </submittedName>
</protein>
<dbReference type="GO" id="GO:0006397">
    <property type="term" value="P:mRNA processing"/>
    <property type="evidence" value="ECO:0007669"/>
    <property type="project" value="UniProtKB-KW"/>
</dbReference>
<evidence type="ECO:0000256" key="3">
    <source>
        <dbReference type="ARBA" id="ARBA00023187"/>
    </source>
</evidence>
<feature type="region of interest" description="Disordered" evidence="5">
    <location>
        <begin position="1"/>
        <end position="23"/>
    </location>
</feature>
<dbReference type="InterPro" id="IPR035967">
    <property type="entry name" value="SWAP/Surp_sf"/>
</dbReference>
<feature type="region of interest" description="Disordered" evidence="5">
    <location>
        <begin position="669"/>
        <end position="1001"/>
    </location>
</feature>
<evidence type="ECO:0000259" key="7">
    <source>
        <dbReference type="PROSITE" id="PS50174"/>
    </source>
</evidence>
<name>A0AAD1W616_PELCU</name>
<evidence type="ECO:0000256" key="1">
    <source>
        <dbReference type="ARBA" id="ARBA00004123"/>
    </source>
</evidence>
<evidence type="ECO:0000259" key="6">
    <source>
        <dbReference type="PROSITE" id="PS50128"/>
    </source>
</evidence>
<keyword evidence="4" id="KW-0539">Nucleus</keyword>
<evidence type="ECO:0000256" key="4">
    <source>
        <dbReference type="ARBA" id="ARBA00023242"/>
    </source>
</evidence>
<dbReference type="Pfam" id="PF01585">
    <property type="entry name" value="G-patch"/>
    <property type="match status" value="1"/>
</dbReference>
<feature type="region of interest" description="Disordered" evidence="5">
    <location>
        <begin position="239"/>
        <end position="292"/>
    </location>
</feature>
<feature type="region of interest" description="Disordered" evidence="5">
    <location>
        <begin position="205"/>
        <end position="224"/>
    </location>
</feature>
<gene>
    <name evidence="8" type="ORF">PECUL_23A026436</name>
</gene>
<feature type="compositionally biased region" description="Basic and acidic residues" evidence="5">
    <location>
        <begin position="275"/>
        <end position="291"/>
    </location>
</feature>
<evidence type="ECO:0000256" key="5">
    <source>
        <dbReference type="SAM" id="MobiDB-lite"/>
    </source>
</evidence>
<dbReference type="GO" id="GO:0003723">
    <property type="term" value="F:RNA binding"/>
    <property type="evidence" value="ECO:0007669"/>
    <property type="project" value="InterPro"/>
</dbReference>
<evidence type="ECO:0000313" key="9">
    <source>
        <dbReference type="Proteomes" id="UP001295444"/>
    </source>
</evidence>
<keyword evidence="2" id="KW-0507">mRNA processing</keyword>
<dbReference type="Pfam" id="PF01805">
    <property type="entry name" value="Surp"/>
    <property type="match status" value="2"/>
</dbReference>